<evidence type="ECO:0000256" key="4">
    <source>
        <dbReference type="SAM" id="SignalP"/>
    </source>
</evidence>
<dbReference type="InterPro" id="IPR018893">
    <property type="entry name" value="T8SS_CsgF"/>
</dbReference>
<dbReference type="AlphaFoldDB" id="A0A7K1TCC4"/>
<feature type="chain" id="PRO_5029557363" description="Curli production assembly/transport component CsgF" evidence="4">
    <location>
        <begin position="22"/>
        <end position="138"/>
    </location>
</feature>
<organism evidence="5 6">
    <name type="scientific">Hymenobacter ginkgonis</name>
    <dbReference type="NCBI Taxonomy" id="2682976"/>
    <lineage>
        <taxon>Bacteria</taxon>
        <taxon>Pseudomonadati</taxon>
        <taxon>Bacteroidota</taxon>
        <taxon>Cytophagia</taxon>
        <taxon>Cytophagales</taxon>
        <taxon>Hymenobacteraceae</taxon>
        <taxon>Hymenobacter</taxon>
    </lineage>
</organism>
<evidence type="ECO:0000313" key="6">
    <source>
        <dbReference type="Proteomes" id="UP000441336"/>
    </source>
</evidence>
<keyword evidence="3 4" id="KW-0732">Signal</keyword>
<dbReference type="Pfam" id="PF10614">
    <property type="entry name" value="CsgF"/>
    <property type="match status" value="1"/>
</dbReference>
<comment type="function">
    <text evidence="1">May be involved in the biogenesis of curli organelles.</text>
</comment>
<accession>A0A7K1TCC4</accession>
<comment type="caution">
    <text evidence="5">The sequence shown here is derived from an EMBL/GenBank/DDBJ whole genome shotgun (WGS) entry which is preliminary data.</text>
</comment>
<sequence length="138" mass="14323">MKLLYCFLLLGASLLPRLGAAQDFVYEPKNPAFGGGNTFNYSWLLSAATAQNTTVDPSQTATQGDALSQFSANLNQQVLSQLTNRLISSQFGSGAIKAGAYTVGSYQVQVTPGSGGVVIVVTDTGTGNQTTVTIPNGL</sequence>
<name>A0A7K1TCC4_9BACT</name>
<keyword evidence="6" id="KW-1185">Reference proteome</keyword>
<feature type="signal peptide" evidence="4">
    <location>
        <begin position="1"/>
        <end position="21"/>
    </location>
</feature>
<dbReference type="RefSeq" id="WP_157563270.1">
    <property type="nucleotide sequence ID" value="NZ_WQKZ01000002.1"/>
</dbReference>
<reference evidence="5 6" key="1">
    <citation type="submission" date="2019-12" db="EMBL/GenBank/DDBJ databases">
        <title>Hymenobacter sp. HMF4947 Genome sequencing and assembly.</title>
        <authorList>
            <person name="Kang H."/>
            <person name="Cha I."/>
            <person name="Kim H."/>
            <person name="Joh K."/>
        </authorList>
    </citation>
    <scope>NUCLEOTIDE SEQUENCE [LARGE SCALE GENOMIC DNA]</scope>
    <source>
        <strain evidence="5 6">HMF4947</strain>
    </source>
</reference>
<evidence type="ECO:0000256" key="1">
    <source>
        <dbReference type="ARBA" id="ARBA00003989"/>
    </source>
</evidence>
<evidence type="ECO:0000256" key="3">
    <source>
        <dbReference type="ARBA" id="ARBA00022729"/>
    </source>
</evidence>
<evidence type="ECO:0000313" key="5">
    <source>
        <dbReference type="EMBL" id="MVN75972.1"/>
    </source>
</evidence>
<proteinExistence type="predicted"/>
<dbReference type="EMBL" id="WQKZ01000002">
    <property type="protein sequence ID" value="MVN75972.1"/>
    <property type="molecule type" value="Genomic_DNA"/>
</dbReference>
<evidence type="ECO:0000256" key="2">
    <source>
        <dbReference type="ARBA" id="ARBA00014031"/>
    </source>
</evidence>
<dbReference type="Proteomes" id="UP000441336">
    <property type="component" value="Unassembled WGS sequence"/>
</dbReference>
<protein>
    <recommendedName>
        <fullName evidence="2">Curli production assembly/transport component CsgF</fullName>
    </recommendedName>
</protein>
<gene>
    <name evidence="5" type="ORF">GO988_06515</name>
</gene>